<proteinExistence type="predicted"/>
<evidence type="ECO:0000256" key="1">
    <source>
        <dbReference type="SAM" id="SignalP"/>
    </source>
</evidence>
<reference evidence="2 3" key="1">
    <citation type="submission" date="2024-08" db="EMBL/GenBank/DDBJ databases">
        <title>Genome sequence of Streptomyces aureus CACIA-1.46HGO.</title>
        <authorList>
            <person name="Evangelista-Martinez Z."/>
        </authorList>
    </citation>
    <scope>NUCLEOTIDE SEQUENCE [LARGE SCALE GENOMIC DNA]</scope>
    <source>
        <strain evidence="2 3">CACIA-1.46HGO</strain>
    </source>
</reference>
<organism evidence="2 3">
    <name type="scientific">Streptomyces aureus</name>
    <dbReference type="NCBI Taxonomy" id="193461"/>
    <lineage>
        <taxon>Bacteria</taxon>
        <taxon>Bacillati</taxon>
        <taxon>Actinomycetota</taxon>
        <taxon>Actinomycetes</taxon>
        <taxon>Kitasatosporales</taxon>
        <taxon>Streptomycetaceae</taxon>
        <taxon>Streptomyces</taxon>
    </lineage>
</organism>
<comment type="caution">
    <text evidence="2">The sequence shown here is derived from an EMBL/GenBank/DDBJ whole genome shotgun (WGS) entry which is preliminary data.</text>
</comment>
<sequence>MSRIVLVAALPAAAPLALPAHPAAAATAYYVGPSGSDAVGTCGSAYDPTGPCPS</sequence>
<protein>
    <submittedName>
        <fullName evidence="2">Uncharacterized protein</fullName>
    </submittedName>
</protein>
<feature type="chain" id="PRO_5045297410" evidence="1">
    <location>
        <begin position="26"/>
        <end position="54"/>
    </location>
</feature>
<feature type="signal peptide" evidence="1">
    <location>
        <begin position="1"/>
        <end position="25"/>
    </location>
</feature>
<keyword evidence="3" id="KW-1185">Reference proteome</keyword>
<dbReference type="RefSeq" id="WP_372564578.1">
    <property type="nucleotide sequence ID" value="NZ_JBGOSP010000014.1"/>
</dbReference>
<dbReference type="EMBL" id="JBGOSP010000014">
    <property type="protein sequence ID" value="MFA3839866.1"/>
    <property type="molecule type" value="Genomic_DNA"/>
</dbReference>
<dbReference type="Proteomes" id="UP001571476">
    <property type="component" value="Unassembled WGS sequence"/>
</dbReference>
<evidence type="ECO:0000313" key="3">
    <source>
        <dbReference type="Proteomes" id="UP001571476"/>
    </source>
</evidence>
<keyword evidence="1" id="KW-0732">Signal</keyword>
<accession>A0ABV4SRL3</accession>
<name>A0ABV4SRL3_9ACTN</name>
<gene>
    <name evidence="2" type="ORF">ACEG43_27430</name>
</gene>
<evidence type="ECO:0000313" key="2">
    <source>
        <dbReference type="EMBL" id="MFA3839866.1"/>
    </source>
</evidence>